<evidence type="ECO:0000259" key="9">
    <source>
        <dbReference type="PROSITE" id="PS51193"/>
    </source>
</evidence>
<dbReference type="GO" id="GO:0008408">
    <property type="term" value="F:3'-5' exonuclease activity"/>
    <property type="evidence" value="ECO:0007669"/>
    <property type="project" value="UniProtKB-UniRule"/>
</dbReference>
<dbReference type="PROSITE" id="PS51193">
    <property type="entry name" value="HELICASE_ATP_BIND_2"/>
    <property type="match status" value="1"/>
</dbReference>
<dbReference type="EMBL" id="MLBF01000002">
    <property type="protein sequence ID" value="OLN33715.1"/>
    <property type="molecule type" value="Genomic_DNA"/>
</dbReference>
<dbReference type="InterPro" id="IPR001650">
    <property type="entry name" value="Helicase_C-like"/>
</dbReference>
<dbReference type="GO" id="GO:0043139">
    <property type="term" value="F:5'-3' DNA helicase activity"/>
    <property type="evidence" value="ECO:0007669"/>
    <property type="project" value="UniProtKB-EC"/>
</dbReference>
<keyword evidence="2 7" id="KW-0540">Nuclease</keyword>
<dbReference type="GO" id="GO:0016887">
    <property type="term" value="F:ATP hydrolysis activity"/>
    <property type="evidence" value="ECO:0007669"/>
    <property type="project" value="RHEA"/>
</dbReference>
<keyword evidence="7" id="KW-0269">Exonuclease</keyword>
<accession>A0A1Q8R273</accession>
<dbReference type="SMART" id="SM00491">
    <property type="entry name" value="HELICc2"/>
    <property type="match status" value="1"/>
</dbReference>
<dbReference type="Gene3D" id="3.40.50.300">
    <property type="entry name" value="P-loop containing nucleotide triphosphate hydrolases"/>
    <property type="match status" value="2"/>
</dbReference>
<reference evidence="11 12" key="1">
    <citation type="submission" date="2016-09" db="EMBL/GenBank/DDBJ databases">
        <title>Complete genome of Desulfosporosinus sp. OL.</title>
        <authorList>
            <person name="Mardanov A."/>
            <person name="Beletsky A."/>
            <person name="Panova A."/>
            <person name="Karnachuk O."/>
            <person name="Ravin N."/>
        </authorList>
    </citation>
    <scope>NUCLEOTIDE SEQUENCE [LARGE SCALE GENOMIC DNA]</scope>
    <source>
        <strain evidence="11 12">OL</strain>
    </source>
</reference>
<feature type="domain" description="Helicase C-terminal" evidence="10">
    <location>
        <begin position="726"/>
        <end position="905"/>
    </location>
</feature>
<evidence type="ECO:0000256" key="5">
    <source>
        <dbReference type="ARBA" id="ARBA00022840"/>
    </source>
</evidence>
<evidence type="ECO:0000256" key="3">
    <source>
        <dbReference type="ARBA" id="ARBA00022741"/>
    </source>
</evidence>
<name>A0A1Q8R273_9FIRM</name>
<dbReference type="HAMAP" id="MF_02206">
    <property type="entry name" value="DinG_exonucl"/>
    <property type="match status" value="1"/>
</dbReference>
<dbReference type="SMART" id="SM00479">
    <property type="entry name" value="EXOIII"/>
    <property type="match status" value="1"/>
</dbReference>
<feature type="short sequence motif" description="DEAH box" evidence="7">
    <location>
        <begin position="454"/>
        <end position="457"/>
    </location>
</feature>
<proteinExistence type="inferred from homology"/>
<dbReference type="PROSITE" id="PS51192">
    <property type="entry name" value="HELICASE_ATP_BIND_1"/>
    <property type="match status" value="1"/>
</dbReference>
<evidence type="ECO:0000313" key="11">
    <source>
        <dbReference type="EMBL" id="OLN33715.1"/>
    </source>
</evidence>
<dbReference type="InterPro" id="IPR014001">
    <property type="entry name" value="Helicase_ATP-bd"/>
</dbReference>
<evidence type="ECO:0000256" key="7">
    <source>
        <dbReference type="HAMAP-Rule" id="MF_02206"/>
    </source>
</evidence>
<evidence type="ECO:0000256" key="2">
    <source>
        <dbReference type="ARBA" id="ARBA00022722"/>
    </source>
</evidence>
<dbReference type="Gene3D" id="3.30.420.10">
    <property type="entry name" value="Ribonuclease H-like superfamily/Ribonuclease H"/>
    <property type="match status" value="1"/>
</dbReference>
<dbReference type="RefSeq" id="WP_075363235.1">
    <property type="nucleotide sequence ID" value="NZ_MLBF01000002.1"/>
</dbReference>
<evidence type="ECO:0000256" key="6">
    <source>
        <dbReference type="ARBA" id="ARBA00048954"/>
    </source>
</evidence>
<gene>
    <name evidence="7" type="primary">dinG</name>
    <name evidence="11" type="ORF">DSOL_0425</name>
</gene>
<dbReference type="InterPro" id="IPR006555">
    <property type="entry name" value="ATP-dep_Helicase_C"/>
</dbReference>
<feature type="domain" description="Helicase ATP-binding" evidence="8">
    <location>
        <begin position="260"/>
        <end position="513"/>
    </location>
</feature>
<evidence type="ECO:0000256" key="1">
    <source>
        <dbReference type="ARBA" id="ARBA00001966"/>
    </source>
</evidence>
<evidence type="ECO:0000259" key="8">
    <source>
        <dbReference type="PROSITE" id="PS51192"/>
    </source>
</evidence>
<feature type="domain" description="Helicase ATP-binding" evidence="9">
    <location>
        <begin position="238"/>
        <end position="521"/>
    </location>
</feature>
<dbReference type="PROSITE" id="PS51194">
    <property type="entry name" value="HELICASE_CTER"/>
    <property type="match status" value="1"/>
</dbReference>
<dbReference type="AlphaFoldDB" id="A0A1Q8R273"/>
<dbReference type="InterPro" id="IPR014013">
    <property type="entry name" value="Helic_SF1/SF2_ATP-bd_DinG/Rad3"/>
</dbReference>
<dbReference type="EC" id="3.1.-.-" evidence="7"/>
<dbReference type="SUPFAM" id="SSF53098">
    <property type="entry name" value="Ribonuclease H-like"/>
    <property type="match status" value="1"/>
</dbReference>
<keyword evidence="12" id="KW-1185">Reference proteome</keyword>
<dbReference type="OrthoDB" id="9803913at2"/>
<dbReference type="InterPro" id="IPR006310">
    <property type="entry name" value="DinG"/>
</dbReference>
<dbReference type="Pfam" id="PF00929">
    <property type="entry name" value="RNase_T"/>
    <property type="match status" value="1"/>
</dbReference>
<dbReference type="GO" id="GO:0005524">
    <property type="term" value="F:ATP binding"/>
    <property type="evidence" value="ECO:0007669"/>
    <property type="project" value="UniProtKB-UniRule"/>
</dbReference>
<dbReference type="PANTHER" id="PTHR11472:SF34">
    <property type="entry name" value="REGULATOR OF TELOMERE ELONGATION HELICASE 1"/>
    <property type="match status" value="1"/>
</dbReference>
<dbReference type="InterPro" id="IPR027417">
    <property type="entry name" value="P-loop_NTPase"/>
</dbReference>
<dbReference type="Proteomes" id="UP000186102">
    <property type="component" value="Unassembled WGS sequence"/>
</dbReference>
<dbReference type="GO" id="GO:0003676">
    <property type="term" value="F:nucleic acid binding"/>
    <property type="evidence" value="ECO:0007669"/>
    <property type="project" value="InterPro"/>
</dbReference>
<dbReference type="Pfam" id="PF13307">
    <property type="entry name" value="Helicase_C_2"/>
    <property type="match status" value="1"/>
</dbReference>
<keyword evidence="5 7" id="KW-0067">ATP-binding</keyword>
<comment type="caution">
    <text evidence="11">The sequence shown here is derived from an EMBL/GenBank/DDBJ whole genome shotgun (WGS) entry which is preliminary data.</text>
</comment>
<dbReference type="InterPro" id="IPR045028">
    <property type="entry name" value="DinG/Rad3-like"/>
</dbReference>
<dbReference type="InterPro" id="IPR013520">
    <property type="entry name" value="Ribonucl_H"/>
</dbReference>
<comment type="catalytic activity">
    <reaction evidence="6">
        <text>ATP + H2O = ADP + phosphate + H(+)</text>
        <dbReference type="Rhea" id="RHEA:13065"/>
        <dbReference type="ChEBI" id="CHEBI:15377"/>
        <dbReference type="ChEBI" id="CHEBI:15378"/>
        <dbReference type="ChEBI" id="CHEBI:30616"/>
        <dbReference type="ChEBI" id="CHEBI:43474"/>
        <dbReference type="ChEBI" id="CHEBI:456216"/>
        <dbReference type="EC" id="5.6.2.3"/>
    </reaction>
</comment>
<feature type="binding site" evidence="7">
    <location>
        <begin position="273"/>
        <end position="280"/>
    </location>
    <ligand>
        <name>ATP</name>
        <dbReference type="ChEBI" id="CHEBI:30616"/>
    </ligand>
</feature>
<protein>
    <recommendedName>
        <fullName evidence="7">3'-5' exonuclease DinG</fullName>
        <ecNumber evidence="7">3.1.-.-</ecNumber>
    </recommendedName>
</protein>
<comment type="function">
    <text evidence="7">3'-5' exonuclease.</text>
</comment>
<dbReference type="Pfam" id="PF00270">
    <property type="entry name" value="DEAD"/>
    <property type="match status" value="1"/>
</dbReference>
<dbReference type="STRING" id="1888891.DSOL_0425"/>
<organism evidence="11 12">
    <name type="scientific">Desulfosporosinus metallidurans</name>
    <dbReference type="NCBI Taxonomy" id="1888891"/>
    <lineage>
        <taxon>Bacteria</taxon>
        <taxon>Bacillati</taxon>
        <taxon>Bacillota</taxon>
        <taxon>Clostridia</taxon>
        <taxon>Eubacteriales</taxon>
        <taxon>Desulfitobacteriaceae</taxon>
        <taxon>Desulfosporosinus</taxon>
    </lineage>
</organism>
<dbReference type="PANTHER" id="PTHR11472">
    <property type="entry name" value="DNA REPAIR DEAD HELICASE RAD3/XP-D SUBFAMILY MEMBER"/>
    <property type="match status" value="1"/>
</dbReference>
<keyword evidence="4 7" id="KW-0378">Hydrolase</keyword>
<dbReference type="CDD" id="cd06127">
    <property type="entry name" value="DEDDh"/>
    <property type="match status" value="1"/>
</dbReference>
<dbReference type="GO" id="GO:0006139">
    <property type="term" value="P:nucleobase-containing compound metabolic process"/>
    <property type="evidence" value="ECO:0007669"/>
    <property type="project" value="InterPro"/>
</dbReference>
<keyword evidence="3 7" id="KW-0547">Nucleotide-binding</keyword>
<dbReference type="InterPro" id="IPR011545">
    <property type="entry name" value="DEAD/DEAH_box_helicase_dom"/>
</dbReference>
<comment type="cofactor">
    <cofactor evidence="1">
        <name>[4Fe-4S] cluster</name>
        <dbReference type="ChEBI" id="CHEBI:49883"/>
    </cofactor>
</comment>
<keyword evidence="11" id="KW-0347">Helicase</keyword>
<evidence type="ECO:0000259" key="10">
    <source>
        <dbReference type="PROSITE" id="PS51194"/>
    </source>
</evidence>
<dbReference type="SUPFAM" id="SSF52540">
    <property type="entry name" value="P-loop containing nucleoside triphosphate hydrolases"/>
    <property type="match status" value="1"/>
</dbReference>
<evidence type="ECO:0000313" key="12">
    <source>
        <dbReference type="Proteomes" id="UP000186102"/>
    </source>
</evidence>
<dbReference type="InterPro" id="IPR012337">
    <property type="entry name" value="RNaseH-like_sf"/>
</dbReference>
<dbReference type="InterPro" id="IPR036397">
    <property type="entry name" value="RNaseH_sf"/>
</dbReference>
<sequence>MGKDIVVFDVKSTGLEGRQEEIVEFEALRIHNGLIQATCHFLVRHESTGLQEEELNVASSLVEHRQEILDFFEDAILVGHQMSFHLSSLEKTLNVYFRQSFWDTLELARIFFPTAHHYQLSFLAEKLSLPLGDESMQHRSESNAWLTWKLFEACWNKGLEFDLSFFDQAKPLLEGWDGRGFIDELHREITRSFPDRQIRTDLVLAPGAEGLFVRTQSPAVSVPNSIDWVVDCFAPGGILERSLPGFESRPGQVKMAKLIADGLSSSRHVVVEAGTGTGKSFAYLIPCLWSAKKTGQKVVIATHTIPLQEQLQKKDIPILEKVLPFPFRVAILKGKGNYCCLKKWQGCLSNPKEIPRTEYRLAFLSILVWLRETLTGDLQELSKVPGLLKSWPSLSADNEMCIPGRCSKAGVCFLLRARKKAEEADLLIVNHSLLFSDLKTDYNVLPEYHQLVIDEAHQMYQTALQHLGSDLSLDSVTRSIDSIYRLTGPCFYATIKQRLGSLTQIVPSVPWETFEKKLEDIPELCPMVVEQAKELFQLLSTILGTKRTFRFVASHSTKTWWEGLNVQIENLVGRINAVASVLESLISPFNGEDADEVEELKYVLSGHQRELQGFIDTLVIVRNVNNPQQVTWLEQNSRLYLKTSPIEVSDILKEKIFSRLDTVILTSATLSISNSFQYFLQDVGLPLTTTTTAQVDSPFDYDQQMRLFVVKKGFKQQNSDYEKAMELSKFIVEVAERMNGRTLVLFTAHKLLNETYALLHQKLARIGIETLAQGVHGERSTMIEAFKRNPRSVLLGANSFWEGIDIPGDTLSCVILVKLPFWPPSLPLIEARSEYISFQGRDPFQELLLPEAVIRFKQGFGRLIRSRKDRGIVILLDDRVIDKYYGRYFLSSLPIRTHIRGENALVLGKIEEWNLGELDREL</sequence>
<evidence type="ECO:0000256" key="4">
    <source>
        <dbReference type="ARBA" id="ARBA00022801"/>
    </source>
</evidence>
<dbReference type="SMART" id="SM00487">
    <property type="entry name" value="DEXDc"/>
    <property type="match status" value="1"/>
</dbReference>
<comment type="similarity">
    <text evidence="7">Belongs to the helicase family. DinG subfamily. Type 2 sub-subfamily.</text>
</comment>